<evidence type="ECO:0000256" key="4">
    <source>
        <dbReference type="ARBA" id="ARBA00023136"/>
    </source>
</evidence>
<gene>
    <name evidence="6" type="ORF">SCF082_LOCUS26762</name>
</gene>
<organism evidence="6 7">
    <name type="scientific">Durusdinium trenchii</name>
    <dbReference type="NCBI Taxonomy" id="1381693"/>
    <lineage>
        <taxon>Eukaryota</taxon>
        <taxon>Sar</taxon>
        <taxon>Alveolata</taxon>
        <taxon>Dinophyceae</taxon>
        <taxon>Suessiales</taxon>
        <taxon>Symbiodiniaceae</taxon>
        <taxon>Durusdinium</taxon>
    </lineage>
</organism>
<name>A0ABP0M9Y6_9DINO</name>
<keyword evidence="3" id="KW-1133">Transmembrane helix</keyword>
<evidence type="ECO:0000313" key="7">
    <source>
        <dbReference type="Proteomes" id="UP001642464"/>
    </source>
</evidence>
<evidence type="ECO:0000256" key="3">
    <source>
        <dbReference type="ARBA" id="ARBA00022989"/>
    </source>
</evidence>
<dbReference type="PANTHER" id="PTHR30566">
    <property type="entry name" value="YNAI-RELATED MECHANOSENSITIVE ION CHANNEL"/>
    <property type="match status" value="1"/>
</dbReference>
<dbReference type="InterPro" id="IPR006685">
    <property type="entry name" value="MscS_channel_2nd"/>
</dbReference>
<keyword evidence="4" id="KW-0472">Membrane</keyword>
<dbReference type="Gene3D" id="2.30.30.60">
    <property type="match status" value="1"/>
</dbReference>
<evidence type="ECO:0000256" key="2">
    <source>
        <dbReference type="ARBA" id="ARBA00022692"/>
    </source>
</evidence>
<dbReference type="InterPro" id="IPR010920">
    <property type="entry name" value="LSM_dom_sf"/>
</dbReference>
<keyword evidence="2" id="KW-0812">Transmembrane</keyword>
<dbReference type="Gene3D" id="1.10.287.1260">
    <property type="match status" value="1"/>
</dbReference>
<sequence length="708" mass="80786">MLLLDELLGLHTEVVGCAHVIRVQDFKNCERSDVCLSCHGSKDAVSWKSAQFFAANQDTVWQLLGPARDPPHGRSARRATSGDPASIGIVEPLVNQLPRQERETFMGLLRFLSLPVDDFWFSAILLILVRFQLVKRLVMASQQWRRWLTTYCRRLRSQEDVALLIDAMDPNQVLQKTIRLSGGGWLRQGARLVSPTYVGDVLELGFLELDELFDSFCLQHVQLDTCTCQEFLLSCAATAEGKVWIVSPDEKFQQAKNQGTPPEVRQFVELVVLALQELNVDGKWKVRLLPPTAPSIIEYSDSYVQAVERPVVAWATCFLILEAFEWIFLRKASTKSLSNRIIKFMSRLRWLLTSSCVSLALFRLSSRWKERRSRGKAVISDVLGVQSSQREARLSALTILMQTLVLCSWWIWVLAICGIKVGRLLLSTSVGALLLGFVGRDVLSNMLSCLVIYLTQPFAQGDWITLEQGQDGWAEEIGLFYTKVIQWDKRPLYVPNFRIVQMLVQNNSRMTNRRIRFDFKVRLQDIPKIPAIVKEIEETIKNHPQIDGITHRLVGWREVGSFYLSRRQGYTKSTEQDIKLSHYISVEQSILERCTAIIYKHGADFASSTDLTLHGDTISAQILEGSKPKESAREDDQSKTYLYHKWRPYVLCCIGLETISFWLKPSYSKLRTETYPMVGFSFGFESRSGCKSIKGQYQDWRGHPAHSG</sequence>
<comment type="caution">
    <text evidence="6">The sequence shown here is derived from an EMBL/GenBank/DDBJ whole genome shotgun (WGS) entry which is preliminary data.</text>
</comment>
<dbReference type="Proteomes" id="UP001642464">
    <property type="component" value="Unassembled WGS sequence"/>
</dbReference>
<feature type="domain" description="Mechanosensitive ion channel MscS" evidence="5">
    <location>
        <begin position="441"/>
        <end position="509"/>
    </location>
</feature>
<dbReference type="InterPro" id="IPR023408">
    <property type="entry name" value="MscS_beta-dom_sf"/>
</dbReference>
<comment type="subcellular location">
    <subcellularLocation>
        <location evidence="1">Membrane</location>
    </subcellularLocation>
</comment>
<evidence type="ECO:0000313" key="6">
    <source>
        <dbReference type="EMBL" id="CAK9047883.1"/>
    </source>
</evidence>
<proteinExistence type="predicted"/>
<dbReference type="EMBL" id="CAXAMM010020446">
    <property type="protein sequence ID" value="CAK9047883.1"/>
    <property type="molecule type" value="Genomic_DNA"/>
</dbReference>
<evidence type="ECO:0000256" key="1">
    <source>
        <dbReference type="ARBA" id="ARBA00004370"/>
    </source>
</evidence>
<protein>
    <submittedName>
        <fullName evidence="6">Low conductance mechanosensitive channel YnaI</fullName>
    </submittedName>
</protein>
<dbReference type="PANTHER" id="PTHR30566:SF5">
    <property type="entry name" value="MECHANOSENSITIVE ION CHANNEL PROTEIN 1, MITOCHONDRIAL-RELATED"/>
    <property type="match status" value="1"/>
</dbReference>
<reference evidence="6 7" key="1">
    <citation type="submission" date="2024-02" db="EMBL/GenBank/DDBJ databases">
        <authorList>
            <person name="Chen Y."/>
            <person name="Shah S."/>
            <person name="Dougan E. K."/>
            <person name="Thang M."/>
            <person name="Chan C."/>
        </authorList>
    </citation>
    <scope>NUCLEOTIDE SEQUENCE [LARGE SCALE GENOMIC DNA]</scope>
</reference>
<dbReference type="SUPFAM" id="SSF50182">
    <property type="entry name" value="Sm-like ribonucleoproteins"/>
    <property type="match status" value="1"/>
</dbReference>
<accession>A0ABP0M9Y6</accession>
<evidence type="ECO:0000259" key="5">
    <source>
        <dbReference type="Pfam" id="PF00924"/>
    </source>
</evidence>
<dbReference type="Pfam" id="PF00924">
    <property type="entry name" value="MS_channel_2nd"/>
    <property type="match status" value="1"/>
</dbReference>
<keyword evidence="7" id="KW-1185">Reference proteome</keyword>